<organism evidence="1 2">
    <name type="scientific">Armillaria novae-zelandiae</name>
    <dbReference type="NCBI Taxonomy" id="153914"/>
    <lineage>
        <taxon>Eukaryota</taxon>
        <taxon>Fungi</taxon>
        <taxon>Dikarya</taxon>
        <taxon>Basidiomycota</taxon>
        <taxon>Agaricomycotina</taxon>
        <taxon>Agaricomycetes</taxon>
        <taxon>Agaricomycetidae</taxon>
        <taxon>Agaricales</taxon>
        <taxon>Marasmiineae</taxon>
        <taxon>Physalacriaceae</taxon>
        <taxon>Armillaria</taxon>
    </lineage>
</organism>
<sequence>MSIKYFYIRIGLQARDAFFSDIKHIHPRSSNLTDQFLAKVLLEAERRYGNLLARENVNKLSIFSGWHTSLLNPRYHYTLQGYNKSGWMSVTIEMEAVNQGLVYTYQHPDWNQWMVNSARRPHSGDLVVIGSRSQFCQLFNREMVGGLHKHNPSCSTFLKTIANSRVDYCPGPFLCIVYMSTLTLVSSSVS</sequence>
<dbReference type="Proteomes" id="UP001175227">
    <property type="component" value="Unassembled WGS sequence"/>
</dbReference>
<keyword evidence="2" id="KW-1185">Reference proteome</keyword>
<reference evidence="1" key="1">
    <citation type="submission" date="2023-06" db="EMBL/GenBank/DDBJ databases">
        <authorList>
            <consortium name="Lawrence Berkeley National Laboratory"/>
            <person name="Ahrendt S."/>
            <person name="Sahu N."/>
            <person name="Indic B."/>
            <person name="Wong-Bajracharya J."/>
            <person name="Merenyi Z."/>
            <person name="Ke H.-M."/>
            <person name="Monk M."/>
            <person name="Kocsube S."/>
            <person name="Drula E."/>
            <person name="Lipzen A."/>
            <person name="Balint B."/>
            <person name="Henrissat B."/>
            <person name="Andreopoulos B."/>
            <person name="Martin F.M."/>
            <person name="Harder C.B."/>
            <person name="Rigling D."/>
            <person name="Ford K.L."/>
            <person name="Foster G.D."/>
            <person name="Pangilinan J."/>
            <person name="Papanicolaou A."/>
            <person name="Barry K."/>
            <person name="LaButti K."/>
            <person name="Viragh M."/>
            <person name="Koriabine M."/>
            <person name="Yan M."/>
            <person name="Riley R."/>
            <person name="Champramary S."/>
            <person name="Plett K.L."/>
            <person name="Tsai I.J."/>
            <person name="Slot J."/>
            <person name="Sipos G."/>
            <person name="Plett J."/>
            <person name="Nagy L.G."/>
            <person name="Grigoriev I.V."/>
        </authorList>
    </citation>
    <scope>NUCLEOTIDE SEQUENCE</scope>
    <source>
        <strain evidence="1">ICMP 16352</strain>
    </source>
</reference>
<accession>A0AA39U5K2</accession>
<dbReference type="EMBL" id="JAUEPR010000015">
    <property type="protein sequence ID" value="KAK0477942.1"/>
    <property type="molecule type" value="Genomic_DNA"/>
</dbReference>
<protein>
    <submittedName>
        <fullName evidence="1">Uncharacterized protein</fullName>
    </submittedName>
</protein>
<gene>
    <name evidence="1" type="ORF">IW261DRAFT_1420784</name>
</gene>
<proteinExistence type="predicted"/>
<comment type="caution">
    <text evidence="1">The sequence shown here is derived from an EMBL/GenBank/DDBJ whole genome shotgun (WGS) entry which is preliminary data.</text>
</comment>
<name>A0AA39U5K2_9AGAR</name>
<evidence type="ECO:0000313" key="2">
    <source>
        <dbReference type="Proteomes" id="UP001175227"/>
    </source>
</evidence>
<evidence type="ECO:0000313" key="1">
    <source>
        <dbReference type="EMBL" id="KAK0477942.1"/>
    </source>
</evidence>
<dbReference type="AlphaFoldDB" id="A0AA39U5K2"/>